<gene>
    <name evidence="2" type="ORF">PCANC_25907</name>
    <name evidence="1" type="ORF">PCASD_24592</name>
</gene>
<evidence type="ECO:0000313" key="3">
    <source>
        <dbReference type="Proteomes" id="UP000235388"/>
    </source>
</evidence>
<dbReference type="Proteomes" id="UP000235392">
    <property type="component" value="Unassembled WGS sequence"/>
</dbReference>
<evidence type="ECO:0000313" key="4">
    <source>
        <dbReference type="Proteomes" id="UP000235392"/>
    </source>
</evidence>
<accession>A0A2N5S482</accession>
<dbReference type="EMBL" id="PGCI01001096">
    <property type="protein sequence ID" value="PLW07924.1"/>
    <property type="molecule type" value="Genomic_DNA"/>
</dbReference>
<sequence length="150" mass="16008">MHARLGIGPSSPLDPNGPHWFDLRPALWHNHNPSSCTSQSNLAHLAHHPTASSTSVQAPIWSLIHSASHPARTHPVNTHCLSPILVDLSPCKPCALRSTPSGSLPHSFRPRSATLVIILWNTLAIATSEVNTDLGQGLSVARLKVAPNSS</sequence>
<dbReference type="AlphaFoldDB" id="A0A2N5S482"/>
<keyword evidence="3" id="KW-1185">Reference proteome</keyword>
<evidence type="ECO:0000313" key="1">
    <source>
        <dbReference type="EMBL" id="PLW07924.1"/>
    </source>
</evidence>
<comment type="caution">
    <text evidence="2">The sequence shown here is derived from an EMBL/GenBank/DDBJ whole genome shotgun (WGS) entry which is preliminary data.</text>
</comment>
<reference evidence="3 4" key="1">
    <citation type="submission" date="2017-11" db="EMBL/GenBank/DDBJ databases">
        <title>De novo assembly and phasing of dikaryotic genomes from two isolates of Puccinia coronata f. sp. avenae, the causal agent of oat crown rust.</title>
        <authorList>
            <person name="Miller M.E."/>
            <person name="Zhang Y."/>
            <person name="Omidvar V."/>
            <person name="Sperschneider J."/>
            <person name="Schwessinger B."/>
            <person name="Raley C."/>
            <person name="Palmer J.M."/>
            <person name="Garnica D."/>
            <person name="Upadhyaya N."/>
            <person name="Rathjen J."/>
            <person name="Taylor J.M."/>
            <person name="Park R.F."/>
            <person name="Dodds P.N."/>
            <person name="Hirsch C.D."/>
            <person name="Kianian S.F."/>
            <person name="Figueroa M."/>
        </authorList>
    </citation>
    <scope>NUCLEOTIDE SEQUENCE [LARGE SCALE GENOMIC DNA]</scope>
    <source>
        <strain evidence="2">12NC29</strain>
        <strain evidence="1">12SD80</strain>
    </source>
</reference>
<proteinExistence type="predicted"/>
<name>A0A2N5S482_9BASI</name>
<dbReference type="Proteomes" id="UP000235388">
    <property type="component" value="Unassembled WGS sequence"/>
</dbReference>
<dbReference type="EMBL" id="PGCJ01001186">
    <property type="protein sequence ID" value="PLW08039.1"/>
    <property type="molecule type" value="Genomic_DNA"/>
</dbReference>
<evidence type="ECO:0000313" key="2">
    <source>
        <dbReference type="EMBL" id="PLW08039.1"/>
    </source>
</evidence>
<protein>
    <submittedName>
        <fullName evidence="2">Uncharacterized protein</fullName>
    </submittedName>
</protein>
<organism evidence="2 3">
    <name type="scientific">Puccinia coronata f. sp. avenae</name>
    <dbReference type="NCBI Taxonomy" id="200324"/>
    <lineage>
        <taxon>Eukaryota</taxon>
        <taxon>Fungi</taxon>
        <taxon>Dikarya</taxon>
        <taxon>Basidiomycota</taxon>
        <taxon>Pucciniomycotina</taxon>
        <taxon>Pucciniomycetes</taxon>
        <taxon>Pucciniales</taxon>
        <taxon>Pucciniaceae</taxon>
        <taxon>Puccinia</taxon>
    </lineage>
</organism>